<accession>X1NUZ6</accession>
<gene>
    <name evidence="1" type="ORF">S06H3_29611</name>
</gene>
<proteinExistence type="predicted"/>
<dbReference type="EMBL" id="BARV01017361">
    <property type="protein sequence ID" value="GAI22459.1"/>
    <property type="molecule type" value="Genomic_DNA"/>
</dbReference>
<protein>
    <recommendedName>
        <fullName evidence="2">ClpA/ClpB AAA lid domain-containing protein</fullName>
    </recommendedName>
</protein>
<evidence type="ECO:0008006" key="2">
    <source>
        <dbReference type="Google" id="ProtNLM"/>
    </source>
</evidence>
<name>X1NUZ6_9ZZZZ</name>
<dbReference type="Gene3D" id="1.10.8.60">
    <property type="match status" value="1"/>
</dbReference>
<comment type="caution">
    <text evidence="1">The sequence shown here is derived from an EMBL/GenBank/DDBJ whole genome shotgun (WGS) entry which is preliminary data.</text>
</comment>
<dbReference type="AlphaFoldDB" id="X1NUZ6"/>
<organism evidence="1">
    <name type="scientific">marine sediment metagenome</name>
    <dbReference type="NCBI Taxonomy" id="412755"/>
    <lineage>
        <taxon>unclassified sequences</taxon>
        <taxon>metagenomes</taxon>
        <taxon>ecological metagenomes</taxon>
    </lineage>
</organism>
<reference evidence="1" key="1">
    <citation type="journal article" date="2014" name="Front. Microbiol.">
        <title>High frequency of phylogenetically diverse reductive dehalogenase-homologous genes in deep subseafloor sedimentary metagenomes.</title>
        <authorList>
            <person name="Kawai M."/>
            <person name="Futagami T."/>
            <person name="Toyoda A."/>
            <person name="Takaki Y."/>
            <person name="Nishi S."/>
            <person name="Hori S."/>
            <person name="Arai W."/>
            <person name="Tsubouchi T."/>
            <person name="Morono Y."/>
            <person name="Uchiyama I."/>
            <person name="Ito T."/>
            <person name="Fujiyama A."/>
            <person name="Inagaki F."/>
            <person name="Takami H."/>
        </authorList>
    </citation>
    <scope>NUCLEOTIDE SEQUENCE</scope>
    <source>
        <strain evidence="1">Expedition CK06-06</strain>
    </source>
</reference>
<sequence>MERLRLDEEYNQAKSKWLQETRIDSVVDEEAIAKLVSNWTGIPVSRMLEGEAEKLLQMEERIHE</sequence>
<feature type="non-terminal residue" evidence="1">
    <location>
        <position position="64"/>
    </location>
</feature>
<evidence type="ECO:0000313" key="1">
    <source>
        <dbReference type="EMBL" id="GAI22459.1"/>
    </source>
</evidence>